<dbReference type="OrthoDB" id="303271at2759"/>
<sequence>MKTSQTFRIKSKKDFFQKQQSIQKSLQMSLTCQSLTNRTNKPQEHFTKSFIKIQPIKLLSQQNSISCRQSIVSVSDSQVSADEEFEIWDDNQDLRVKKIVLDDKQSSLGQFLQLYKARYGGFPGYRQHIENEDVIKTAISYASSSKKLFKKYFPTKQIVFEDQNDYSQPYNIEDDQHFQKFNRFFRNKKLLTSLKTSQHMMKKTLCS</sequence>
<dbReference type="RefSeq" id="XP_001424906.1">
    <property type="nucleotide sequence ID" value="XM_001424869.1"/>
</dbReference>
<name>A0BG41_PARTE</name>
<reference evidence="1 2" key="1">
    <citation type="journal article" date="2006" name="Nature">
        <title>Global trends of whole-genome duplications revealed by the ciliate Paramecium tetraurelia.</title>
        <authorList>
            <consortium name="Genoscope"/>
            <person name="Aury J.-M."/>
            <person name="Jaillon O."/>
            <person name="Duret L."/>
            <person name="Noel B."/>
            <person name="Jubin C."/>
            <person name="Porcel B.M."/>
            <person name="Segurens B."/>
            <person name="Daubin V."/>
            <person name="Anthouard V."/>
            <person name="Aiach N."/>
            <person name="Arnaiz O."/>
            <person name="Billaut A."/>
            <person name="Beisson J."/>
            <person name="Blanc I."/>
            <person name="Bouhouche K."/>
            <person name="Camara F."/>
            <person name="Duharcourt S."/>
            <person name="Guigo R."/>
            <person name="Gogendeau D."/>
            <person name="Katinka M."/>
            <person name="Keller A.-M."/>
            <person name="Kissmehl R."/>
            <person name="Klotz C."/>
            <person name="Koll F."/>
            <person name="Le Moue A."/>
            <person name="Lepere C."/>
            <person name="Malinsky S."/>
            <person name="Nowacki M."/>
            <person name="Nowak J.K."/>
            <person name="Plattner H."/>
            <person name="Poulain J."/>
            <person name="Ruiz F."/>
            <person name="Serrano V."/>
            <person name="Zagulski M."/>
            <person name="Dessen P."/>
            <person name="Betermier M."/>
            <person name="Weissenbach J."/>
            <person name="Scarpelli C."/>
            <person name="Schachter V."/>
            <person name="Sperling L."/>
            <person name="Meyer E."/>
            <person name="Cohen J."/>
            <person name="Wincker P."/>
        </authorList>
    </citation>
    <scope>NUCLEOTIDE SEQUENCE [LARGE SCALE GENOMIC DNA]</scope>
    <source>
        <strain evidence="1 2">Stock d4-2</strain>
    </source>
</reference>
<dbReference type="GeneID" id="5010690"/>
<dbReference type="OMA" id="FPGYRQH"/>
<evidence type="ECO:0000313" key="2">
    <source>
        <dbReference type="Proteomes" id="UP000000600"/>
    </source>
</evidence>
<keyword evidence="2" id="KW-1185">Reference proteome</keyword>
<gene>
    <name evidence="1" type="ORF">GSPATT00028543001</name>
</gene>
<dbReference type="AlphaFoldDB" id="A0BG41"/>
<protein>
    <submittedName>
        <fullName evidence="1">Uncharacterized protein</fullName>
    </submittedName>
</protein>
<accession>A0BG41</accession>
<organism evidence="1 2">
    <name type="scientific">Paramecium tetraurelia</name>
    <dbReference type="NCBI Taxonomy" id="5888"/>
    <lineage>
        <taxon>Eukaryota</taxon>
        <taxon>Sar</taxon>
        <taxon>Alveolata</taxon>
        <taxon>Ciliophora</taxon>
        <taxon>Intramacronucleata</taxon>
        <taxon>Oligohymenophorea</taxon>
        <taxon>Peniculida</taxon>
        <taxon>Parameciidae</taxon>
        <taxon>Paramecium</taxon>
    </lineage>
</organism>
<proteinExistence type="predicted"/>
<dbReference type="Proteomes" id="UP000000600">
    <property type="component" value="Unassembled WGS sequence"/>
</dbReference>
<dbReference type="HOGENOM" id="CLU_1339782_0_0_1"/>
<dbReference type="EMBL" id="CT867992">
    <property type="protein sequence ID" value="CAK57508.1"/>
    <property type="molecule type" value="Genomic_DNA"/>
</dbReference>
<evidence type="ECO:0000313" key="1">
    <source>
        <dbReference type="EMBL" id="CAK57508.1"/>
    </source>
</evidence>
<dbReference type="InParanoid" id="A0BG41"/>
<dbReference type="KEGG" id="ptm:GSPATT00028543001"/>